<keyword evidence="3" id="KW-1185">Reference proteome</keyword>
<feature type="region of interest" description="Disordered" evidence="1">
    <location>
        <begin position="1"/>
        <end position="25"/>
    </location>
</feature>
<protein>
    <submittedName>
        <fullName evidence="2">Uncharacterized protein</fullName>
    </submittedName>
</protein>
<dbReference type="Proteomes" id="UP000053317">
    <property type="component" value="Unassembled WGS sequence"/>
</dbReference>
<accession>A0A0G2EYI5</accession>
<gene>
    <name evidence="2" type="ORF">UCRPC4_g01197</name>
</gene>
<proteinExistence type="predicted"/>
<name>A0A0G2EYI5_PHACM</name>
<sequence length="205" mass="23037">MGLFSKKRPGSGSSAGPENSSKPTITAEQQKVIMQKRIQIKQAQEEALERLPLRKLYIVLWIRNDPPEQNDFHWGFYYHKTAAGGAKYHIKELSSGWITDHGTTGGVMKSLFLCVLIEIGTISESSEATFDQIVRTYDRTLNTIQGLTCRVWVMKIIPLLVRQGLLRCNDVKALQAECMNFGNRYARSAAAAEQPRPIMVATTCF</sequence>
<evidence type="ECO:0000313" key="2">
    <source>
        <dbReference type="EMBL" id="KKY27214.1"/>
    </source>
</evidence>
<reference evidence="2 3" key="1">
    <citation type="submission" date="2015-05" db="EMBL/GenBank/DDBJ databases">
        <title>Distinctive expansion of gene families associated with plant cell wall degradation and secondary metabolism in the genomes of grapevine trunk pathogens.</title>
        <authorList>
            <person name="Lawrence D.P."/>
            <person name="Travadon R."/>
            <person name="Rolshausen P.E."/>
            <person name="Baumgartner K."/>
        </authorList>
    </citation>
    <scope>NUCLEOTIDE SEQUENCE [LARGE SCALE GENOMIC DNA]</scope>
    <source>
        <strain evidence="2">UCRPC4</strain>
    </source>
</reference>
<evidence type="ECO:0000313" key="3">
    <source>
        <dbReference type="Proteomes" id="UP000053317"/>
    </source>
</evidence>
<dbReference type="EMBL" id="LCWF01000027">
    <property type="protein sequence ID" value="KKY27214.1"/>
    <property type="molecule type" value="Genomic_DNA"/>
</dbReference>
<dbReference type="AlphaFoldDB" id="A0A0G2EYI5"/>
<feature type="compositionally biased region" description="Polar residues" evidence="1">
    <location>
        <begin position="11"/>
        <end position="25"/>
    </location>
</feature>
<comment type="caution">
    <text evidence="2">The sequence shown here is derived from an EMBL/GenBank/DDBJ whole genome shotgun (WGS) entry which is preliminary data.</text>
</comment>
<evidence type="ECO:0000256" key="1">
    <source>
        <dbReference type="SAM" id="MobiDB-lite"/>
    </source>
</evidence>
<dbReference type="OrthoDB" id="3016366at2759"/>
<organism evidence="2 3">
    <name type="scientific">Phaeomoniella chlamydospora</name>
    <name type="common">Phaeoacremonium chlamydosporum</name>
    <dbReference type="NCBI Taxonomy" id="158046"/>
    <lineage>
        <taxon>Eukaryota</taxon>
        <taxon>Fungi</taxon>
        <taxon>Dikarya</taxon>
        <taxon>Ascomycota</taxon>
        <taxon>Pezizomycotina</taxon>
        <taxon>Eurotiomycetes</taxon>
        <taxon>Chaetothyriomycetidae</taxon>
        <taxon>Phaeomoniellales</taxon>
        <taxon>Phaeomoniellaceae</taxon>
        <taxon>Phaeomoniella</taxon>
    </lineage>
</organism>
<reference evidence="2 3" key="2">
    <citation type="submission" date="2015-05" db="EMBL/GenBank/DDBJ databases">
        <authorList>
            <person name="Morales-Cruz A."/>
            <person name="Amrine K.C."/>
            <person name="Cantu D."/>
        </authorList>
    </citation>
    <scope>NUCLEOTIDE SEQUENCE [LARGE SCALE GENOMIC DNA]</scope>
    <source>
        <strain evidence="2">UCRPC4</strain>
    </source>
</reference>